<gene>
    <name evidence="2" type="ORF">DPX39_060040000</name>
</gene>
<comment type="caution">
    <text evidence="2">The sequence shown here is derived from an EMBL/GenBank/DDBJ whole genome shotgun (WGS) entry which is preliminary data.</text>
</comment>
<name>A0A3L6LAL1_9TRYP</name>
<accession>A0A3L6LAL1</accession>
<dbReference type="AlphaFoldDB" id="A0A3L6LAL1"/>
<dbReference type="Proteomes" id="UP000266743">
    <property type="component" value="Chromosome 6"/>
</dbReference>
<protein>
    <submittedName>
        <fullName evidence="2">Uncharacterized protein</fullName>
    </submittedName>
</protein>
<reference evidence="2" key="1">
    <citation type="submission" date="2018-09" db="EMBL/GenBank/DDBJ databases">
        <title>whole genome sequence of T. equiperdum IVM-t1 strain.</title>
        <authorList>
            <person name="Suganuma K."/>
        </authorList>
    </citation>
    <scope>NUCLEOTIDE SEQUENCE [LARGE SCALE GENOMIC DNA]</scope>
    <source>
        <strain evidence="2">IVM-t1</strain>
    </source>
</reference>
<proteinExistence type="predicted"/>
<feature type="region of interest" description="Disordered" evidence="1">
    <location>
        <begin position="168"/>
        <end position="201"/>
    </location>
</feature>
<sequence length="1111" mass="124088">MNFATSHQVFNADELDRLTVDEVKTHACLAVRQLDDALGRPPFPNPSPPCCRSMAQNLISLLNHLQRRGRVSALDKCEEINMIFPVLCASLRSGSEGRQPCPQLMELLLEGLCYVHGLSSYPLHSTLKDAKEVLPNSPLTLKFFALTGALDVDSMCFFFSLPQTACKTGNEKTKGRRNRTEKVKGTPKKEVPQGSGNGERETSSFLVPKVMIRAALDVVLPQDCVKLLLSLMNGVEKFQHVVGSDAELASRILGVYGDHLIHSLHPMALIPCLDVPVLDVFIDIVQTHGEKMSLLTEFVFLENPLTTWAAERLERLLRYCVNRVVRTEDAFGSVLVYVFLYRVLAKWREDALSTCSIELEARLWCAVVNASLIVPSTAEKTDRFVKPLSILSQCIRLRHKIGVVRELNLVESGILSPTHAMALLEKLLTLIDSQQTPAAAISCAQPSASGGKKRSEKGKTSQSHQQNCERAEDDICCRCGFILEALCLVIWLSPSSNGSMYEMIKKAIESIASLLLAVKNSSDGRARPPTATWECFLHALLSTLYIWVPCEGSVENRDGASVTAKLGHKSNTALIAAVQVTHKLQCCGLLALRLPESYTSQQFSLGVYKSLLNVWLGGVPLLENFYVVDGFPSPTQSIGLVLSFIGQEQMMELVCAVSEDELAASLLASAVERAIDEGELNDQLLLSAFLNMQRCLLSSMELRCRGREEQQRREEEAMRVQLFASVQRTEEILKKAAEFEENLRLRNESREREHAFIQNIREERLREREERHTRERLLAQENMQKALMTLTEMNVKTKNAKEVEQKERLRLYRIHFGAISRMSSFLESLQLSSARVMTIMNTLRHYISTMTQDALLEYVVTGNREVPGDIHPTDGLGCTIGAKSANIERVPSCESVEDAEHATFGNEKPTFWESVMQLVKSTAEDVENTGDVDNQAKKQSSFTQVATADTALSNGASFHKRVTPILNLFDYSLKRNEVFPNPLPVVEVRTAMRVLPQDTLARTSFTSVYDALLACQERGLCVIRDGSCTLTPLGFRYHVPFHDPNAKLVSQLERRRCEARAMVARRNMESRGNGECCDAENDSDEVNNKRDLYETDSDADASVVQFCDEII</sequence>
<evidence type="ECO:0000313" key="2">
    <source>
        <dbReference type="EMBL" id="RHW72277.1"/>
    </source>
</evidence>
<feature type="region of interest" description="Disordered" evidence="1">
    <location>
        <begin position="443"/>
        <end position="464"/>
    </location>
</feature>
<evidence type="ECO:0000256" key="1">
    <source>
        <dbReference type="SAM" id="MobiDB-lite"/>
    </source>
</evidence>
<organism evidence="2">
    <name type="scientific">Trypanosoma brucei equiperdum</name>
    <dbReference type="NCBI Taxonomy" id="630700"/>
    <lineage>
        <taxon>Eukaryota</taxon>
        <taxon>Discoba</taxon>
        <taxon>Euglenozoa</taxon>
        <taxon>Kinetoplastea</taxon>
        <taxon>Metakinetoplastina</taxon>
        <taxon>Trypanosomatida</taxon>
        <taxon>Trypanosomatidae</taxon>
        <taxon>Trypanosoma</taxon>
    </lineage>
</organism>
<feature type="compositionally biased region" description="Basic and acidic residues" evidence="1">
    <location>
        <begin position="169"/>
        <end position="191"/>
    </location>
</feature>
<dbReference type="EMBL" id="QSBY01000006">
    <property type="protein sequence ID" value="RHW72277.1"/>
    <property type="molecule type" value="Genomic_DNA"/>
</dbReference>